<name>A0A7I8L8Q0_SPIIN</name>
<evidence type="ECO:0000313" key="2">
    <source>
        <dbReference type="Proteomes" id="UP000663760"/>
    </source>
</evidence>
<accession>A0A7I8L8Q0</accession>
<evidence type="ECO:0000313" key="1">
    <source>
        <dbReference type="EMBL" id="CAA7406250.1"/>
    </source>
</evidence>
<dbReference type="EMBL" id="LR746275">
    <property type="protein sequence ID" value="CAA7406250.1"/>
    <property type="molecule type" value="Genomic_DNA"/>
</dbReference>
<dbReference type="Proteomes" id="UP000663760">
    <property type="component" value="Chromosome 12"/>
</dbReference>
<protein>
    <submittedName>
        <fullName evidence="1">Uncharacterized protein</fullName>
    </submittedName>
</protein>
<reference evidence="1" key="1">
    <citation type="submission" date="2020-02" db="EMBL/GenBank/DDBJ databases">
        <authorList>
            <person name="Scholz U."/>
            <person name="Mascher M."/>
            <person name="Fiebig A."/>
        </authorList>
    </citation>
    <scope>NUCLEOTIDE SEQUENCE</scope>
</reference>
<gene>
    <name evidence="1" type="ORF">SI8410_12016928</name>
</gene>
<dbReference type="AlphaFoldDB" id="A0A7I8L8Q0"/>
<organism evidence="1 2">
    <name type="scientific">Spirodela intermedia</name>
    <name type="common">Intermediate duckweed</name>
    <dbReference type="NCBI Taxonomy" id="51605"/>
    <lineage>
        <taxon>Eukaryota</taxon>
        <taxon>Viridiplantae</taxon>
        <taxon>Streptophyta</taxon>
        <taxon>Embryophyta</taxon>
        <taxon>Tracheophyta</taxon>
        <taxon>Spermatophyta</taxon>
        <taxon>Magnoliopsida</taxon>
        <taxon>Liliopsida</taxon>
        <taxon>Araceae</taxon>
        <taxon>Lemnoideae</taxon>
        <taxon>Spirodela</taxon>
    </lineage>
</organism>
<sequence>MRQKTSGILPRNLFSPRRTTGGCDSAKDSLGIVPESWFLLRFKMINSGLPDSSGEMPPVRRLSSRIRYLRFLILEPRGRMLPPSLLWPRFRCLILEPLATIH</sequence>
<keyword evidence="2" id="KW-1185">Reference proteome</keyword>
<proteinExistence type="predicted"/>